<evidence type="ECO:0000256" key="2">
    <source>
        <dbReference type="ARBA" id="ARBA00011322"/>
    </source>
</evidence>
<organism evidence="6 8">
    <name type="scientific">Bacillus glycinifermentans</name>
    <dbReference type="NCBI Taxonomy" id="1664069"/>
    <lineage>
        <taxon>Bacteria</taxon>
        <taxon>Bacillati</taxon>
        <taxon>Bacillota</taxon>
        <taxon>Bacilli</taxon>
        <taxon>Bacillales</taxon>
        <taxon>Bacillaceae</taxon>
        <taxon>Bacillus</taxon>
    </lineage>
</organism>
<dbReference type="EMBL" id="JARRTL010000034">
    <property type="protein sequence ID" value="MEC0487637.1"/>
    <property type="molecule type" value="Genomic_DNA"/>
</dbReference>
<feature type="coiled-coil region" evidence="4">
    <location>
        <begin position="424"/>
        <end position="475"/>
    </location>
</feature>
<evidence type="ECO:0000256" key="1">
    <source>
        <dbReference type="ARBA" id="ARBA00006930"/>
    </source>
</evidence>
<dbReference type="InterPro" id="IPR038729">
    <property type="entry name" value="Rad50/SbcC_AAA"/>
</dbReference>
<dbReference type="Pfam" id="PF13558">
    <property type="entry name" value="SbcC_Walker_B"/>
    <property type="match status" value="1"/>
</dbReference>
<feature type="coiled-coil region" evidence="4">
    <location>
        <begin position="296"/>
        <end position="396"/>
    </location>
</feature>
<comment type="caution">
    <text evidence="6">The sequence shown here is derived from an EMBL/GenBank/DDBJ whole genome shotgun (WGS) entry which is preliminary data.</text>
</comment>
<dbReference type="Pfam" id="PF13476">
    <property type="entry name" value="AAA_23"/>
    <property type="match status" value="1"/>
</dbReference>
<name>A0A0T6BNH7_9BACI</name>
<dbReference type="NCBIfam" id="NF041752">
    <property type="entry name" value="sbcc_Bac"/>
    <property type="match status" value="1"/>
</dbReference>
<dbReference type="OrthoDB" id="9795626at2"/>
<dbReference type="GO" id="GO:0006302">
    <property type="term" value="P:double-strand break repair"/>
    <property type="evidence" value="ECO:0007669"/>
    <property type="project" value="InterPro"/>
</dbReference>
<proteinExistence type="inferred from homology"/>
<sequence>MKPISLSIKGLHSFREEQIIDFESLCDSGVFGIFGPTGSGKSSILDAMTLALYGKVERASNNTHGILNHAEDELAVSFTFKLQTGHETAYKVERVFKRTDAVKVKTSICRFIEMKEEQTVLADKASEVNRKVEELLGLTIDDFTRAVVLPQGKFAEFLSLKGADRRQMLQRLFNLEQYGDRLVKKLKKQAQAAYAKKNEMLAEQAGLGDADKEALKRAEKHLEEAEQALEKKRLERDSRVRHFTECQEIWNLQKEKEGYLIEEKELLAQKDAIAEKERRLTLAETANTLKPYADAYLDAKEDAARAEEEEKQARKELQTYEALYEKAQHEYENFRNGKKEKEPVLLKQEEQLTALKEIEKKRLAVQREADRKLSEKALKEDEIKRATDELEKVKSLLERGMTRQNQLKAELKAVQVSSVERKNCQTANQLAFQMKQRKQETEREHERLYKQKEVLSRLHKEEEHLKRSIKAEEEHIQAGFSAVERAYAMVCEAERALSETVDLAAKKRDELSAKREAAKTEELTRELTKQLKKGEPCPVCGSILHEEPAHFNGESVSFKETEEALREAENIIQEAAELAQEFLSAKVALEQQSDHLINECPFLTKNEPQLPETAVSLEESSTHERFRRIGFEWRGIRQDLTDIKSRMPKLLNAYKETVKKREQIRERIGYEEKEQERLETGVKELSASLNELQISFGEQFDGLSYEQAETWQKSIEEKDLAAEDYEKRIETSVGFLNEHEQQKEELTARLFTLDKEQLDLHYAIEGLKKEIGEYEKELKDYPHAAAIDERLEDVKAQLKELNEREQALYEHLKETDSRVNGWRARTNACELAVREASARLAKASGIWAEKAEGAMFEDAADVKKNLIGQEELEHLKKDIQSYWDHTKQCKSNMKRIEEKLGGRSLTAEEWEKAGMRKIEAEEAFSAALEERGAAVKALHVMQENHKRFKELAASLKEWQTYIDRLDKLQAVFKGNSFVEYLAEEQLESVTRDASARLGGLTRQRYAIEVDSEGGFVMRDDANGGVRRPVTSLSGGETFLTSLALALALSAQIQLRGKYPLQFFFLDEGFGTLDQDLLDTVITALEKLQSDNLSVGVISHVQELRARLPKKLIVRPAEPSGRGTAVSLELI</sequence>
<evidence type="ECO:0000313" key="6">
    <source>
        <dbReference type="EMBL" id="KRT93187.1"/>
    </source>
</evidence>
<comment type="subunit">
    <text evidence="2">Heterodimer of SbcC and SbcD.</text>
</comment>
<dbReference type="EMBL" id="LECW02000022">
    <property type="protein sequence ID" value="KRT93187.1"/>
    <property type="molecule type" value="Genomic_DNA"/>
</dbReference>
<dbReference type="RefSeq" id="WP_057957617.1">
    <property type="nucleotide sequence ID" value="NZ_CP023481.1"/>
</dbReference>
<dbReference type="Proteomes" id="UP001341297">
    <property type="component" value="Unassembled WGS sequence"/>
</dbReference>
<feature type="coiled-coil region" evidence="4">
    <location>
        <begin position="784"/>
        <end position="818"/>
    </location>
</feature>
<evidence type="ECO:0000313" key="7">
    <source>
        <dbReference type="EMBL" id="MEC0487637.1"/>
    </source>
</evidence>
<dbReference type="PANTHER" id="PTHR32114">
    <property type="entry name" value="ABC TRANSPORTER ABCH.3"/>
    <property type="match status" value="1"/>
</dbReference>
<reference evidence="7 9" key="3">
    <citation type="submission" date="2023-03" db="EMBL/GenBank/DDBJ databases">
        <title>Agriculturally important microbes genome sequencing.</title>
        <authorList>
            <person name="Dunlap C."/>
        </authorList>
    </citation>
    <scope>NUCLEOTIDE SEQUENCE [LARGE SCALE GENOMIC DNA]</scope>
    <source>
        <strain evidence="7 9">CBP-3203</strain>
    </source>
</reference>
<accession>A0A0T6BNH7</accession>
<dbReference type="SUPFAM" id="SSF52540">
    <property type="entry name" value="P-loop containing nucleoside triphosphate hydrolases"/>
    <property type="match status" value="1"/>
</dbReference>
<feature type="coiled-coil region" evidence="4">
    <location>
        <begin position="558"/>
        <end position="592"/>
    </location>
</feature>
<feature type="coiled-coil region" evidence="4">
    <location>
        <begin position="708"/>
        <end position="756"/>
    </location>
</feature>
<feature type="domain" description="Rad50/SbcC-type AAA" evidence="5">
    <location>
        <begin position="5"/>
        <end position="230"/>
    </location>
</feature>
<feature type="coiled-coil region" evidence="4">
    <location>
        <begin position="183"/>
        <end position="235"/>
    </location>
</feature>
<dbReference type="PANTHER" id="PTHR32114:SF2">
    <property type="entry name" value="ABC TRANSPORTER ABCH.3"/>
    <property type="match status" value="1"/>
</dbReference>
<evidence type="ECO:0000256" key="4">
    <source>
        <dbReference type="SAM" id="Coils"/>
    </source>
</evidence>
<dbReference type="Gene3D" id="3.40.50.300">
    <property type="entry name" value="P-loop containing nucleotide triphosphate hydrolases"/>
    <property type="match status" value="2"/>
</dbReference>
<keyword evidence="4" id="KW-0175">Coiled coil</keyword>
<comment type="similarity">
    <text evidence="1">Belongs to the SMC family. SbcC subfamily.</text>
</comment>
<reference evidence="6 8" key="1">
    <citation type="journal article" date="2015" name="Int. J. Syst. Evol. Microbiol.">
        <title>Bacillus glycinifermentans sp. nov., isolated from fermented soybean paste.</title>
        <authorList>
            <person name="Kim S.J."/>
            <person name="Dunlap C.A."/>
            <person name="Kwon S.W."/>
            <person name="Rooney A.P."/>
        </authorList>
    </citation>
    <scope>NUCLEOTIDE SEQUENCE [LARGE SCALE GENOMIC DNA]</scope>
    <source>
        <strain evidence="6 8">GO-13</strain>
    </source>
</reference>
<gene>
    <name evidence="6" type="ORF">AB447_219760</name>
    <name evidence="7" type="ORF">P8828_23100</name>
</gene>
<protein>
    <recommendedName>
        <fullName evidence="3">Nuclease SbcCD subunit C</fullName>
    </recommendedName>
</protein>
<dbReference type="STRING" id="1664069.BGLY_1187"/>
<dbReference type="Proteomes" id="UP000036168">
    <property type="component" value="Unassembled WGS sequence"/>
</dbReference>
<dbReference type="InterPro" id="IPR053614">
    <property type="entry name" value="SMC_SbcC-like_nuclease"/>
</dbReference>
<keyword evidence="9" id="KW-1185">Reference proteome</keyword>
<dbReference type="InterPro" id="IPR027417">
    <property type="entry name" value="P-loop_NTPase"/>
</dbReference>
<dbReference type="GO" id="GO:0016887">
    <property type="term" value="F:ATP hydrolysis activity"/>
    <property type="evidence" value="ECO:0007669"/>
    <property type="project" value="InterPro"/>
</dbReference>
<reference evidence="6" key="2">
    <citation type="submission" date="2015-10" db="EMBL/GenBank/DDBJ databases">
        <authorList>
            <person name="Gilbert D.G."/>
        </authorList>
    </citation>
    <scope>NUCLEOTIDE SEQUENCE</scope>
    <source>
        <strain evidence="6">GO-13</strain>
    </source>
</reference>
<evidence type="ECO:0000313" key="9">
    <source>
        <dbReference type="Proteomes" id="UP001341297"/>
    </source>
</evidence>
<evidence type="ECO:0000259" key="5">
    <source>
        <dbReference type="Pfam" id="PF13476"/>
    </source>
</evidence>
<evidence type="ECO:0000313" key="8">
    <source>
        <dbReference type="Proteomes" id="UP000036168"/>
    </source>
</evidence>
<dbReference type="AlphaFoldDB" id="A0A0T6BNH7"/>
<evidence type="ECO:0000256" key="3">
    <source>
        <dbReference type="ARBA" id="ARBA00013368"/>
    </source>
</evidence>